<gene>
    <name evidence="1" type="ORF">HK103_002015</name>
</gene>
<accession>A0AAD5Y0A0</accession>
<proteinExistence type="predicted"/>
<dbReference type="EMBL" id="JADGKB010000162">
    <property type="protein sequence ID" value="KAJ3251910.1"/>
    <property type="molecule type" value="Genomic_DNA"/>
</dbReference>
<evidence type="ECO:0000313" key="2">
    <source>
        <dbReference type="Proteomes" id="UP001210925"/>
    </source>
</evidence>
<evidence type="ECO:0000313" key="1">
    <source>
        <dbReference type="EMBL" id="KAJ3251910.1"/>
    </source>
</evidence>
<name>A0AAD5Y0A0_9FUNG</name>
<sequence length="431" mass="48219">MNIDGPGELLGSTDSSSDYEISLADVSINGDNLPPPIQDVPLSNNQGFFEARNEVTPNSSSLETYLRTQRFILDQGGLAETSFISNEECNESNGSLIDSVSPSDELAFQEYQRAELGKSLKYNNELASSIPTQLLNNFHCVQTTIDNSYTSQCQLSSTKDKLQLSNPFRASTSEENSLSLSLELLTKIEEYKTKTHEDFLDWKIALPKHFANQLGKLSEVFTLDLHSLKEGEYWFGPDFIITSNQSQVPEDAVFLGVITSEGSFGKKHLLLNGRNRVELNVGYTESVTKLIAVKVRNDGFFALYNKAKPAYQKVCAGPPDLFFDYNPDTVFVGKITSDQKFKVNIFGQDEVYDVDVFPNGCQVFYIDHLCKLQNIYSSRVVELTVLSDNVAIMDFNYSYACNVCDMCTAPGKYKSKFIDRVILAGVNPHYF</sequence>
<dbReference type="AlphaFoldDB" id="A0AAD5Y0A0"/>
<keyword evidence="2" id="KW-1185">Reference proteome</keyword>
<reference evidence="1" key="1">
    <citation type="submission" date="2020-05" db="EMBL/GenBank/DDBJ databases">
        <title>Phylogenomic resolution of chytrid fungi.</title>
        <authorList>
            <person name="Stajich J.E."/>
            <person name="Amses K."/>
            <person name="Simmons R."/>
            <person name="Seto K."/>
            <person name="Myers J."/>
            <person name="Bonds A."/>
            <person name="Quandt C.A."/>
            <person name="Barry K."/>
            <person name="Liu P."/>
            <person name="Grigoriev I."/>
            <person name="Longcore J.E."/>
            <person name="James T.Y."/>
        </authorList>
    </citation>
    <scope>NUCLEOTIDE SEQUENCE</scope>
    <source>
        <strain evidence="1">PLAUS21</strain>
    </source>
</reference>
<organism evidence="1 2">
    <name type="scientific">Boothiomyces macroporosus</name>
    <dbReference type="NCBI Taxonomy" id="261099"/>
    <lineage>
        <taxon>Eukaryota</taxon>
        <taxon>Fungi</taxon>
        <taxon>Fungi incertae sedis</taxon>
        <taxon>Chytridiomycota</taxon>
        <taxon>Chytridiomycota incertae sedis</taxon>
        <taxon>Chytridiomycetes</taxon>
        <taxon>Rhizophydiales</taxon>
        <taxon>Terramycetaceae</taxon>
        <taxon>Boothiomyces</taxon>
    </lineage>
</organism>
<comment type="caution">
    <text evidence="1">The sequence shown here is derived from an EMBL/GenBank/DDBJ whole genome shotgun (WGS) entry which is preliminary data.</text>
</comment>
<dbReference type="Proteomes" id="UP001210925">
    <property type="component" value="Unassembled WGS sequence"/>
</dbReference>
<protein>
    <submittedName>
        <fullName evidence="1">Uncharacterized protein</fullName>
    </submittedName>
</protein>